<organism evidence="1">
    <name type="scientific">Arundo donax</name>
    <name type="common">Giant reed</name>
    <name type="synonym">Donax arundinaceus</name>
    <dbReference type="NCBI Taxonomy" id="35708"/>
    <lineage>
        <taxon>Eukaryota</taxon>
        <taxon>Viridiplantae</taxon>
        <taxon>Streptophyta</taxon>
        <taxon>Embryophyta</taxon>
        <taxon>Tracheophyta</taxon>
        <taxon>Spermatophyta</taxon>
        <taxon>Magnoliopsida</taxon>
        <taxon>Liliopsida</taxon>
        <taxon>Poales</taxon>
        <taxon>Poaceae</taxon>
        <taxon>PACMAD clade</taxon>
        <taxon>Arundinoideae</taxon>
        <taxon>Arundineae</taxon>
        <taxon>Arundo</taxon>
    </lineage>
</organism>
<reference evidence="1" key="1">
    <citation type="submission" date="2014-09" db="EMBL/GenBank/DDBJ databases">
        <authorList>
            <person name="Magalhaes I.L.F."/>
            <person name="Oliveira U."/>
            <person name="Santos F.R."/>
            <person name="Vidigal T.H.D.A."/>
            <person name="Brescovit A.D."/>
            <person name="Santos A.J."/>
        </authorList>
    </citation>
    <scope>NUCLEOTIDE SEQUENCE</scope>
    <source>
        <tissue evidence="1">Shoot tissue taken approximately 20 cm above the soil surface</tissue>
    </source>
</reference>
<sequence length="134" mass="15391">MLHAPKPAATFCGFAADGLGFFQVPYDKPVKPPVREVATTLIHIKEGSVPADLLKRELARLVPVKWPWMVQEHKEGFLVLFPNKTELQCLLAVKEVRTDQGEGIMLFQEWEHKIEPQQLLKKVWVNVYDVPYEI</sequence>
<evidence type="ECO:0000313" key="1">
    <source>
        <dbReference type="EMBL" id="JAE31155.1"/>
    </source>
</evidence>
<proteinExistence type="predicted"/>
<reference evidence="1" key="2">
    <citation type="journal article" date="2015" name="Data Brief">
        <title>Shoot transcriptome of the giant reed, Arundo donax.</title>
        <authorList>
            <person name="Barrero R.A."/>
            <person name="Guerrero F.D."/>
            <person name="Moolhuijzen P."/>
            <person name="Goolsby J.A."/>
            <person name="Tidwell J."/>
            <person name="Bellgard S.E."/>
            <person name="Bellgard M.I."/>
        </authorList>
    </citation>
    <scope>NUCLEOTIDE SEQUENCE</scope>
    <source>
        <tissue evidence="1">Shoot tissue taken approximately 20 cm above the soil surface</tissue>
    </source>
</reference>
<dbReference type="AlphaFoldDB" id="A0A0A9H1S6"/>
<evidence type="ECO:0008006" key="2">
    <source>
        <dbReference type="Google" id="ProtNLM"/>
    </source>
</evidence>
<name>A0A0A9H1S6_ARUDO</name>
<dbReference type="PANTHER" id="PTHR33170:SF50">
    <property type="entry name" value="DUF4283 DOMAIN-CONTAINING PROTEIN"/>
    <property type="match status" value="1"/>
</dbReference>
<protein>
    <recommendedName>
        <fullName evidence="2">DUF4283 domain-containing protein</fullName>
    </recommendedName>
</protein>
<accession>A0A0A9H1S6</accession>
<dbReference type="PANTHER" id="PTHR33170">
    <property type="entry name" value="DUF4283 DOMAIN-CONTAINING PROTEIN-RELATED"/>
    <property type="match status" value="1"/>
</dbReference>
<dbReference type="EMBL" id="GBRH01166741">
    <property type="protein sequence ID" value="JAE31155.1"/>
    <property type="molecule type" value="Transcribed_RNA"/>
</dbReference>